<dbReference type="AlphaFoldDB" id="A0A931CTG1"/>
<sequence>MQTAELFAILPAIGASASFGAAGLLQHRASRQAPPSGPLRPQLLFDLIRIPAFRWGVILGALGFALQVTALGFGPLGLVQPILASQVLFYLAIAAKIMHRSPDWPLVGAALLTMAGISAFLLAARPSQGQSHFTGAVWPLAAVLAGIIALCLLLAARLSSTMRSLALAVAAAVCYGVTAGLVRSIVTSDVSTLLSQWQLYAVIVLGPAGFLLNQNAFQAGVVGSIAVTVITVGDPIVSIIVGAMWLGESLSGGPWRITIEVLALLVMVAGIVLLAKRSQEVGANMRGENSDTPEVQ</sequence>
<feature type="transmembrane region" description="Helical" evidence="1">
    <location>
        <begin position="257"/>
        <end position="275"/>
    </location>
</feature>
<gene>
    <name evidence="2" type="ORF">IV500_14620</name>
</gene>
<evidence type="ECO:0000313" key="3">
    <source>
        <dbReference type="Proteomes" id="UP000655366"/>
    </source>
</evidence>
<reference evidence="2 3" key="1">
    <citation type="submission" date="2020-11" db="EMBL/GenBank/DDBJ databases">
        <title>Arthrobacter antarcticus sp. nov., isolated from Antarctic Soil.</title>
        <authorList>
            <person name="Li J."/>
        </authorList>
    </citation>
    <scope>NUCLEOTIDE SEQUENCE [LARGE SCALE GENOMIC DNA]</scope>
    <source>
        <strain evidence="2 3">Z1-20</strain>
    </source>
</reference>
<dbReference type="EMBL" id="JADNYM010000019">
    <property type="protein sequence ID" value="MBG0740611.1"/>
    <property type="molecule type" value="Genomic_DNA"/>
</dbReference>
<accession>A0A931CTG1</accession>
<name>A0A931CTG1_9MICC</name>
<feature type="transmembrane region" description="Helical" evidence="1">
    <location>
        <begin position="165"/>
        <end position="185"/>
    </location>
</feature>
<dbReference type="PANTHER" id="PTHR40761">
    <property type="entry name" value="CONSERVED INTEGRAL MEMBRANE ALANINE VALINE AND LEUCINE RICH PROTEIN-RELATED"/>
    <property type="match status" value="1"/>
</dbReference>
<feature type="transmembrane region" description="Helical" evidence="1">
    <location>
        <begin position="72"/>
        <end position="92"/>
    </location>
</feature>
<evidence type="ECO:0000313" key="2">
    <source>
        <dbReference type="EMBL" id="MBG0740611.1"/>
    </source>
</evidence>
<keyword evidence="1" id="KW-1133">Transmembrane helix</keyword>
<dbReference type="RefSeq" id="WP_196397551.1">
    <property type="nucleotide sequence ID" value="NZ_JADNYM010000019.1"/>
</dbReference>
<comment type="caution">
    <text evidence="2">The sequence shown here is derived from an EMBL/GenBank/DDBJ whole genome shotgun (WGS) entry which is preliminary data.</text>
</comment>
<evidence type="ECO:0000256" key="1">
    <source>
        <dbReference type="SAM" id="Phobius"/>
    </source>
</evidence>
<feature type="transmembrane region" description="Helical" evidence="1">
    <location>
        <begin position="197"/>
        <end position="213"/>
    </location>
</feature>
<feature type="transmembrane region" description="Helical" evidence="1">
    <location>
        <begin position="225"/>
        <end position="245"/>
    </location>
</feature>
<keyword evidence="3" id="KW-1185">Reference proteome</keyword>
<feature type="transmembrane region" description="Helical" evidence="1">
    <location>
        <begin position="104"/>
        <end position="124"/>
    </location>
</feature>
<organism evidence="2 3">
    <name type="scientific">Arthrobacter terrae</name>
    <dbReference type="NCBI Taxonomy" id="2935737"/>
    <lineage>
        <taxon>Bacteria</taxon>
        <taxon>Bacillati</taxon>
        <taxon>Actinomycetota</taxon>
        <taxon>Actinomycetes</taxon>
        <taxon>Micrococcales</taxon>
        <taxon>Micrococcaceae</taxon>
        <taxon>Arthrobacter</taxon>
    </lineage>
</organism>
<feature type="transmembrane region" description="Helical" evidence="1">
    <location>
        <begin position="136"/>
        <end position="158"/>
    </location>
</feature>
<keyword evidence="1" id="KW-0812">Transmembrane</keyword>
<keyword evidence="1" id="KW-0472">Membrane</keyword>
<feature type="transmembrane region" description="Helical" evidence="1">
    <location>
        <begin position="6"/>
        <end position="25"/>
    </location>
</feature>
<dbReference type="SUPFAM" id="SSF103481">
    <property type="entry name" value="Multidrug resistance efflux transporter EmrE"/>
    <property type="match status" value="1"/>
</dbReference>
<dbReference type="Proteomes" id="UP000655366">
    <property type="component" value="Unassembled WGS sequence"/>
</dbReference>
<protein>
    <submittedName>
        <fullName evidence="2">DMT family transporter</fullName>
    </submittedName>
</protein>
<dbReference type="PANTHER" id="PTHR40761:SF1">
    <property type="entry name" value="CONSERVED INTEGRAL MEMBRANE ALANINE VALINE AND LEUCINE RICH PROTEIN-RELATED"/>
    <property type="match status" value="1"/>
</dbReference>
<dbReference type="NCBIfam" id="NF038012">
    <property type="entry name" value="DMT_1"/>
    <property type="match status" value="1"/>
</dbReference>
<dbReference type="InterPro" id="IPR037185">
    <property type="entry name" value="EmrE-like"/>
</dbReference>
<proteinExistence type="predicted"/>